<reference evidence="4 5" key="1">
    <citation type="journal article" date="2009" name="Int. J. Syst. Evol. Microbiol.">
        <title>Paenibacillus contaminans sp. nov., isolated from a contaminated laboratory plate.</title>
        <authorList>
            <person name="Chou J.H."/>
            <person name="Lee J.H."/>
            <person name="Lin M.C."/>
            <person name="Chang P.S."/>
            <person name="Arun A.B."/>
            <person name="Young C.C."/>
            <person name="Chen W.M."/>
        </authorList>
    </citation>
    <scope>NUCLEOTIDE SEQUENCE [LARGE SCALE GENOMIC DNA]</scope>
    <source>
        <strain evidence="4 5">CKOBP-6</strain>
    </source>
</reference>
<dbReference type="Pfam" id="PF16126">
    <property type="entry name" value="DUF4838"/>
    <property type="match status" value="1"/>
</dbReference>
<evidence type="ECO:0000259" key="3">
    <source>
        <dbReference type="PROSITE" id="PS51272"/>
    </source>
</evidence>
<evidence type="ECO:0000313" key="5">
    <source>
        <dbReference type="Proteomes" id="UP000250369"/>
    </source>
</evidence>
<feature type="region of interest" description="Disordered" evidence="2">
    <location>
        <begin position="328"/>
        <end position="436"/>
    </location>
</feature>
<name>A0A329MS55_9BACL</name>
<feature type="domain" description="SLH" evidence="3">
    <location>
        <begin position="99"/>
        <end position="162"/>
    </location>
</feature>
<dbReference type="Pfam" id="PF00395">
    <property type="entry name" value="SLH"/>
    <property type="match status" value="3"/>
</dbReference>
<feature type="domain" description="SLH" evidence="3">
    <location>
        <begin position="163"/>
        <end position="226"/>
    </location>
</feature>
<dbReference type="InterPro" id="IPR003305">
    <property type="entry name" value="CenC_carb-bd"/>
</dbReference>
<evidence type="ECO:0000313" key="4">
    <source>
        <dbReference type="EMBL" id="RAV20787.1"/>
    </source>
</evidence>
<feature type="compositionally biased region" description="Low complexity" evidence="2">
    <location>
        <begin position="356"/>
        <end position="436"/>
    </location>
</feature>
<dbReference type="GO" id="GO:0016798">
    <property type="term" value="F:hydrolase activity, acting on glycosyl bonds"/>
    <property type="evidence" value="ECO:0007669"/>
    <property type="project" value="InterPro"/>
</dbReference>
<protein>
    <recommendedName>
        <fullName evidence="3">SLH domain-containing protein</fullName>
    </recommendedName>
</protein>
<dbReference type="InterPro" id="IPR001119">
    <property type="entry name" value="SLH_dom"/>
</dbReference>
<dbReference type="Pfam" id="PF02018">
    <property type="entry name" value="CBM_4_9"/>
    <property type="match status" value="1"/>
</dbReference>
<keyword evidence="5" id="KW-1185">Reference proteome</keyword>
<feature type="compositionally biased region" description="Polar residues" evidence="2">
    <location>
        <begin position="342"/>
        <end position="355"/>
    </location>
</feature>
<proteinExistence type="predicted"/>
<dbReference type="PANTHER" id="PTHR43308">
    <property type="entry name" value="OUTER MEMBRANE PROTEIN ALPHA-RELATED"/>
    <property type="match status" value="1"/>
</dbReference>
<dbReference type="EMBL" id="QMFB01000007">
    <property type="protein sequence ID" value="RAV20787.1"/>
    <property type="molecule type" value="Genomic_DNA"/>
</dbReference>
<dbReference type="Proteomes" id="UP000250369">
    <property type="component" value="Unassembled WGS sequence"/>
</dbReference>
<dbReference type="SUPFAM" id="SSF49785">
    <property type="entry name" value="Galactose-binding domain-like"/>
    <property type="match status" value="1"/>
</dbReference>
<comment type="caution">
    <text evidence="4">The sequence shown here is derived from an EMBL/GenBank/DDBJ whole genome shotgun (WGS) entry which is preliminary data.</text>
</comment>
<keyword evidence="1" id="KW-0378">Hydrolase</keyword>
<dbReference type="Gene3D" id="2.60.120.260">
    <property type="entry name" value="Galactose-binding domain-like"/>
    <property type="match status" value="2"/>
</dbReference>
<accession>A0A329MS55</accession>
<organism evidence="4 5">
    <name type="scientific">Paenibacillus contaminans</name>
    <dbReference type="NCBI Taxonomy" id="450362"/>
    <lineage>
        <taxon>Bacteria</taxon>
        <taxon>Bacillati</taxon>
        <taxon>Bacillota</taxon>
        <taxon>Bacilli</taxon>
        <taxon>Bacillales</taxon>
        <taxon>Paenibacillaceae</taxon>
        <taxon>Paenibacillus</taxon>
    </lineage>
</organism>
<gene>
    <name evidence="4" type="ORF">DQG23_14920</name>
</gene>
<sequence length="1583" mass="173973">MQRIRFIGTKFILLLILSLMLPSFESVFNLGSVALGAENSDSGNLTDIKGHWAEKQLSDWSTQGHIQGYADGTFQPDNIITRLEFMAFVNRSFGFTEKVSIHFRDLAASNWAYDEVAKAVAAGYIEGYEDGTIGADRPISRQEAAIMIARLIRLDGTVYRAAAGRFSDASVIAEWSREAVGAAANAGLLEGYEDGKFKPEAPITRAEAVVILDRAIVVRYTATYNQEGTYGPSEGVETVRRDVVVNAAGVSLRNMRITGNLILAEGIGAGEVFLENVTIEGTTTAKSNGVQLNVDDGSTIVSLLLEAAAKVLGKGQIRKAVINEQAKASTFEKKPDKVEGAGSTSPSPTANGGNVTPSAPTPSSTPTQTATPAPSQSPEPTSSTGPTESPEPTSSTGPTESPEPTSSTGPTESPEPTSSSGPTESPEPTQSPAPTAKPLAIVSQGEAHAVIVKPVQSSTEINEATTAVADYIGRATGVTLSVYAVDQLEGLMLDPSTVTIRIGAGSYTEDRELADEVGAMHPDGFIIVPDNNQLIITSPTLVGTRNGAYAFLEKYVGVTWLFPGEEWVDVPQLDELLLPKDRWKDEPTGFALKRTMNMGSESVYGTLRTEWKRQNRTISASDIALGHNLFNLFPVAKYGDTAKYPNFYPDNKPPAASADGGWQPCFSNPATITEAVYNIKEFFRNNPQASSYSLAVNDVGGFCEGNLAHPLYPNKVNSVGLQDMSDIYYKWVNEVAEGVLADYPDKWFGVYAYREVTDAPSFKVNPRVIPVITKDRLTWVDPGVEARGKAHMEAWSEKAEQLGWYDYMLSYVYPLPRVYPHLVEELYSYAQENNVLVHHWDMHPVLGDGPQPWLIAKLGWSMEQRADTLLDHWYQAAVGPEAAPYLKQYYDLWEQFWRTKAPQSSWFQSSKDYIYLSMRNDTYLELAKDELIQSRSLLETVLAKAKTTQQKTRAEQLLGQLEYYEVSAFSYPHQIQKPTSDNDVLALLNDMEQTLEERLKLVKRRPELIAEFNQNPTLRYPSDPISYGETWTGWNADELWLVKHYLEEHGPLDENNAVMQRIHAFQKDASKPKLREFANLLDRTDIGQSLAVDTSFEEADIPTWNKWRPDYTANIEVTDEQSFSGTHSLRFTNAKQAGVWKYVDVQPGLLASSVKFYTPAGTTSKGIVQIVIELHTGKNKLVYYSKAMTLADHAGQWTEINFLEEMPAQINGRDIQNILINTQINNAEDATVYLDDLGVYQARNGGAANLIDVVNGYILAGELTDAQAQPMLGLLESADQKYQLNEMEPYVGLLADFIIEAEQLRSAGVLSEAYSQVLVDGAYALIRKQLNLQLSSEEIKVTRAGTYKVPVTIKNNGSVPLNVELSGTGANGIQLQFASPVTIPANQSLTVEGTLTVPVELGEGDYSVDIRLGMGGKDALHTRFNVAYYDNLLNNPSFEKASTTNPLLPSDWSSAKFERSNEQAHSGSYAVKVLPDPQNPGLVITGRSHDVAVTPGAKYRLSGWVYSENSNARFGLRQTNQAGASLSYSYAPISTSGPGWQYFEVQLVPRADATILQVYLRLEANAGAPVWFDDMKLEIIPTP</sequence>
<dbReference type="InterPro" id="IPR032287">
    <property type="entry name" value="DUF4838"/>
</dbReference>
<feature type="compositionally biased region" description="Basic and acidic residues" evidence="2">
    <location>
        <begin position="330"/>
        <end position="339"/>
    </location>
</feature>
<dbReference type="PROSITE" id="PS51272">
    <property type="entry name" value="SLH"/>
    <property type="match status" value="3"/>
</dbReference>
<feature type="domain" description="SLH" evidence="3">
    <location>
        <begin position="40"/>
        <end position="98"/>
    </location>
</feature>
<dbReference type="OrthoDB" id="2515826at2"/>
<dbReference type="InterPro" id="IPR051465">
    <property type="entry name" value="Cell_Envelope_Struct_Comp"/>
</dbReference>
<dbReference type="InterPro" id="IPR008979">
    <property type="entry name" value="Galactose-bd-like_sf"/>
</dbReference>
<evidence type="ECO:0000256" key="1">
    <source>
        <dbReference type="ARBA" id="ARBA00022801"/>
    </source>
</evidence>
<dbReference type="RefSeq" id="WP_113031645.1">
    <property type="nucleotide sequence ID" value="NZ_QMFB01000007.1"/>
</dbReference>
<evidence type="ECO:0000256" key="2">
    <source>
        <dbReference type="SAM" id="MobiDB-lite"/>
    </source>
</evidence>